<accession>M6GAV0</accession>
<feature type="transmembrane region" description="Helical" evidence="1">
    <location>
        <begin position="43"/>
        <end position="60"/>
    </location>
</feature>
<dbReference type="Proteomes" id="UP000012128">
    <property type="component" value="Unassembled WGS sequence"/>
</dbReference>
<feature type="transmembrane region" description="Helical" evidence="1">
    <location>
        <begin position="100"/>
        <end position="118"/>
    </location>
</feature>
<comment type="caution">
    <text evidence="2">The sequence shown here is derived from an EMBL/GenBank/DDBJ whole genome shotgun (WGS) entry which is preliminary data.</text>
</comment>
<sequence>MERKKYGENFYFGFFLILFALFQVSLSDLKYFTGFKIIYLKKIEYSFLVFLFPLFCRFLNSLFGKAIGRFQIFLEIMVLFLFFWILNAESVFVLDAINRYALQISWIGFVYLSLKILIPNLKKSFESRTIF</sequence>
<dbReference type="EMBL" id="AFLW02000102">
    <property type="protein sequence ID" value="EMM81895.1"/>
    <property type="molecule type" value="Genomic_DNA"/>
</dbReference>
<evidence type="ECO:0000313" key="2">
    <source>
        <dbReference type="EMBL" id="EMM81895.1"/>
    </source>
</evidence>
<organism evidence="2 3">
    <name type="scientific">Leptospira interrogans str. 2006001854</name>
    <dbReference type="NCBI Taxonomy" id="1001590"/>
    <lineage>
        <taxon>Bacteria</taxon>
        <taxon>Pseudomonadati</taxon>
        <taxon>Spirochaetota</taxon>
        <taxon>Spirochaetia</taxon>
        <taxon>Leptospirales</taxon>
        <taxon>Leptospiraceae</taxon>
        <taxon>Leptospira</taxon>
    </lineage>
</organism>
<proteinExistence type="predicted"/>
<evidence type="ECO:0000313" key="3">
    <source>
        <dbReference type="Proteomes" id="UP000012128"/>
    </source>
</evidence>
<keyword evidence="1" id="KW-1133">Transmembrane helix</keyword>
<dbReference type="AlphaFoldDB" id="M6GAV0"/>
<reference evidence="2 3" key="1">
    <citation type="submission" date="2013-01" db="EMBL/GenBank/DDBJ databases">
        <authorList>
            <person name="Harkins D.M."/>
            <person name="Durkin A.S."/>
            <person name="Brinkac L.M."/>
            <person name="Haft D.H."/>
            <person name="Selengut J.D."/>
            <person name="Sanka R."/>
            <person name="DePew J."/>
            <person name="Purushe J."/>
            <person name="Hospenthal D.R."/>
            <person name="Murray C.K."/>
            <person name="Pimentel G."/>
            <person name="Wasfy M."/>
            <person name="Parker T."/>
            <person name="Miller R.S."/>
            <person name="Vinetz J.M."/>
            <person name="Sutton G.G."/>
            <person name="Nierman W.C."/>
            <person name="Fouts D.E."/>
        </authorList>
    </citation>
    <scope>NUCLEOTIDE SEQUENCE [LARGE SCALE GENOMIC DNA]</scope>
    <source>
        <strain evidence="2 3">2006001854</strain>
    </source>
</reference>
<name>M6GAV0_LEPIR</name>
<gene>
    <name evidence="2" type="ORF">LEP1GSC037_4725</name>
</gene>
<protein>
    <submittedName>
        <fullName evidence="2">7TM diverse intracellular signaling</fullName>
    </submittedName>
</protein>
<keyword evidence="1" id="KW-0472">Membrane</keyword>
<evidence type="ECO:0000256" key="1">
    <source>
        <dbReference type="SAM" id="Phobius"/>
    </source>
</evidence>
<keyword evidence="1" id="KW-0812">Transmembrane</keyword>
<feature type="transmembrane region" description="Helical" evidence="1">
    <location>
        <begin position="72"/>
        <end position="94"/>
    </location>
</feature>